<evidence type="ECO:0000313" key="4">
    <source>
        <dbReference type="Proteomes" id="UP000193587"/>
    </source>
</evidence>
<dbReference type="InterPro" id="IPR000253">
    <property type="entry name" value="FHA_dom"/>
</dbReference>
<dbReference type="SMART" id="SM00240">
    <property type="entry name" value="FHA"/>
    <property type="match status" value="1"/>
</dbReference>
<comment type="caution">
    <text evidence="3">The sequence shown here is derived from an EMBL/GenBank/DDBJ whole genome shotgun (WGS) entry which is preliminary data.</text>
</comment>
<dbReference type="Proteomes" id="UP000193587">
    <property type="component" value="Unassembled WGS sequence"/>
</dbReference>
<feature type="region of interest" description="Disordered" evidence="1">
    <location>
        <begin position="245"/>
        <end position="271"/>
    </location>
</feature>
<protein>
    <recommendedName>
        <fullName evidence="2">FHA domain-containing protein</fullName>
    </recommendedName>
</protein>
<dbReference type="InterPro" id="IPR008984">
    <property type="entry name" value="SMAD_FHA_dom_sf"/>
</dbReference>
<sequence length="374" mass="39972">MANNGLGSYEIPPIYVSESGYDDMGEVLQKLEVNYQGIDQANLPAMDDGVLMINCHTKWRDDAIGTLGKALDAAVDSSSLESFIKDTFSNDSITDSLDTFIRNGGAAIISDYAGELLTTFTASAFDTSTQTQTVTTSVDDPELVELLGKQQIEIEFDLGGWYKPKTIPQGSTSLLRDSTTGDILAYKFSHGRGDIVYTAFHNHAQATEVEQALLKLLLMIPIAETTGTNLKDTYTTITGETIQSGDTVIQDSSESSTATAPRPGSTASSRSVTVKLDIAGGGVITEELASGQRVRFGRDDFIEHVAEGQRQYISGTHFALGYQRNGTLKIQDLNSSNGTQLNGRELSNGESQPLSGGAEVDLADGVASAVIRIS</sequence>
<feature type="domain" description="FHA" evidence="2">
    <location>
        <begin position="294"/>
        <end position="346"/>
    </location>
</feature>
<dbReference type="EMBL" id="NEDJ01000017">
    <property type="protein sequence ID" value="OSP08280.1"/>
    <property type="molecule type" value="Genomic_DNA"/>
</dbReference>
<dbReference type="RefSeq" id="WP_080508630.1">
    <property type="nucleotide sequence ID" value="NZ_ATXS01000017.1"/>
</dbReference>
<evidence type="ECO:0000256" key="1">
    <source>
        <dbReference type="SAM" id="MobiDB-lite"/>
    </source>
</evidence>
<accession>A0A1X4H8N4</accession>
<proteinExistence type="predicted"/>
<dbReference type="SUPFAM" id="SSF49879">
    <property type="entry name" value="SMAD/FHA domain"/>
    <property type="match status" value="1"/>
</dbReference>
<evidence type="ECO:0000313" key="3">
    <source>
        <dbReference type="EMBL" id="OSP08280.1"/>
    </source>
</evidence>
<name>A0A1X4H8N4_HALEZ</name>
<dbReference type="CDD" id="cd00060">
    <property type="entry name" value="FHA"/>
    <property type="match status" value="1"/>
</dbReference>
<gene>
    <name evidence="3" type="ORF">B9H04_06870</name>
</gene>
<dbReference type="Gene3D" id="2.60.200.20">
    <property type="match status" value="1"/>
</dbReference>
<reference evidence="3 4" key="1">
    <citation type="submission" date="2017-04" db="EMBL/GenBank/DDBJ databases">
        <title>MLSA of the genus Halorubrum.</title>
        <authorList>
            <person name="De La Haba R."/>
            <person name="Sanchez-Porro C."/>
            <person name="Infante-Dominguez C."/>
            <person name="Ventosa A."/>
        </authorList>
    </citation>
    <scope>NUCLEOTIDE SEQUENCE [LARGE SCALE GENOMIC DNA]</scope>
    <source>
        <strain evidence="3 4">DSM 17463</strain>
    </source>
</reference>
<dbReference type="AlphaFoldDB" id="A0A1X4H8N4"/>
<evidence type="ECO:0000259" key="2">
    <source>
        <dbReference type="PROSITE" id="PS50006"/>
    </source>
</evidence>
<dbReference type="PROSITE" id="PS50006">
    <property type="entry name" value="FHA_DOMAIN"/>
    <property type="match status" value="1"/>
</dbReference>
<dbReference type="Pfam" id="PF00498">
    <property type="entry name" value="FHA"/>
    <property type="match status" value="1"/>
</dbReference>
<organism evidence="3 4">
    <name type="scientific">Halorubrum ezzemoulense DSM 17463</name>
    <dbReference type="NCBI Taxonomy" id="1121945"/>
    <lineage>
        <taxon>Archaea</taxon>
        <taxon>Methanobacteriati</taxon>
        <taxon>Methanobacteriota</taxon>
        <taxon>Stenosarchaea group</taxon>
        <taxon>Halobacteria</taxon>
        <taxon>Halobacteriales</taxon>
        <taxon>Haloferacaceae</taxon>
        <taxon>Halorubrum</taxon>
    </lineage>
</organism>